<evidence type="ECO:0000313" key="6">
    <source>
        <dbReference type="EMBL" id="CAF1531242.1"/>
    </source>
</evidence>
<dbReference type="Proteomes" id="UP000663889">
    <property type="component" value="Unassembled WGS sequence"/>
</dbReference>
<name>A0A815EHZ4_9BILA</name>
<feature type="transmembrane region" description="Helical" evidence="1">
    <location>
        <begin position="59"/>
        <end position="83"/>
    </location>
</feature>
<dbReference type="EMBL" id="CAJNOO010001557">
    <property type="protein sequence ID" value="CAF1169872.1"/>
    <property type="molecule type" value="Genomic_DNA"/>
</dbReference>
<dbReference type="EMBL" id="CAJOBE010005378">
    <property type="protein sequence ID" value="CAF3970674.1"/>
    <property type="molecule type" value="Genomic_DNA"/>
</dbReference>
<accession>A0A815EHZ4</accession>
<evidence type="ECO:0000313" key="8">
    <source>
        <dbReference type="EMBL" id="CAF3644942.1"/>
    </source>
</evidence>
<dbReference type="EMBL" id="CAJNOL010002816">
    <property type="protein sequence ID" value="CAF1531242.1"/>
    <property type="molecule type" value="Genomic_DNA"/>
</dbReference>
<dbReference type="Proteomes" id="UP000663882">
    <property type="component" value="Unassembled WGS sequence"/>
</dbReference>
<dbReference type="InterPro" id="IPR040350">
    <property type="entry name" value="TMEM272"/>
</dbReference>
<keyword evidence="1" id="KW-0812">Transmembrane</keyword>
<protein>
    <submittedName>
        <fullName evidence="5">Uncharacterized protein</fullName>
    </submittedName>
</protein>
<proteinExistence type="predicted"/>
<gene>
    <name evidence="9" type="ORF">FNK824_LOCUS24312</name>
    <name evidence="7" type="ORF">JBS370_LOCUS3005</name>
    <name evidence="6" type="ORF">JXQ802_LOCUS42256</name>
    <name evidence="8" type="ORF">OTI717_LOCUS9043</name>
    <name evidence="4" type="ORF">PYM288_LOCUS27312</name>
    <name evidence="3" type="ORF">RFH988_LOCUS22911</name>
    <name evidence="5" type="ORF">SEV965_LOCUS26828</name>
    <name evidence="2" type="ORF">ZHD862_LOCUS8863</name>
</gene>
<dbReference type="Proteomes" id="UP000663823">
    <property type="component" value="Unassembled WGS sequence"/>
</dbReference>
<evidence type="ECO:0000313" key="2">
    <source>
        <dbReference type="EMBL" id="CAF0929679.1"/>
    </source>
</evidence>
<reference evidence="5" key="1">
    <citation type="submission" date="2021-02" db="EMBL/GenBank/DDBJ databases">
        <authorList>
            <person name="Nowell W R."/>
        </authorList>
    </citation>
    <scope>NUCLEOTIDE SEQUENCE</scope>
</reference>
<evidence type="ECO:0000256" key="1">
    <source>
        <dbReference type="SAM" id="Phobius"/>
    </source>
</evidence>
<keyword evidence="10" id="KW-1185">Reference proteome</keyword>
<feature type="transmembrane region" description="Helical" evidence="1">
    <location>
        <begin position="92"/>
        <end position="115"/>
    </location>
</feature>
<evidence type="ECO:0000313" key="11">
    <source>
        <dbReference type="Proteomes" id="UP000663889"/>
    </source>
</evidence>
<evidence type="ECO:0000313" key="10">
    <source>
        <dbReference type="Proteomes" id="UP000663870"/>
    </source>
</evidence>
<dbReference type="PANTHER" id="PTHR33444:SF2">
    <property type="entry name" value="MARVEL DOMAIN-CONTAINING PROTEIN"/>
    <property type="match status" value="1"/>
</dbReference>
<feature type="transmembrane region" description="Helical" evidence="1">
    <location>
        <begin position="135"/>
        <end position="163"/>
    </location>
</feature>
<dbReference type="Proteomes" id="UP000663874">
    <property type="component" value="Unassembled WGS sequence"/>
</dbReference>
<evidence type="ECO:0000313" key="3">
    <source>
        <dbReference type="EMBL" id="CAF1169872.1"/>
    </source>
</evidence>
<evidence type="ECO:0000313" key="7">
    <source>
        <dbReference type="EMBL" id="CAF3585033.1"/>
    </source>
</evidence>
<dbReference type="Proteomes" id="UP000663836">
    <property type="component" value="Unassembled WGS sequence"/>
</dbReference>
<dbReference type="Proteomes" id="UP000663870">
    <property type="component" value="Unassembled WGS sequence"/>
</dbReference>
<dbReference type="Proteomes" id="UP000663864">
    <property type="component" value="Unassembled WGS sequence"/>
</dbReference>
<evidence type="ECO:0000313" key="5">
    <source>
        <dbReference type="EMBL" id="CAF1311692.1"/>
    </source>
</evidence>
<dbReference type="OrthoDB" id="6157510at2759"/>
<dbReference type="Proteomes" id="UP000663854">
    <property type="component" value="Unassembled WGS sequence"/>
</dbReference>
<dbReference type="EMBL" id="CAJOAX010000751">
    <property type="protein sequence ID" value="CAF3644942.1"/>
    <property type="molecule type" value="Genomic_DNA"/>
</dbReference>
<dbReference type="EMBL" id="CAJNOU010002331">
    <property type="protein sequence ID" value="CAF1311692.1"/>
    <property type="molecule type" value="Genomic_DNA"/>
</dbReference>
<comment type="caution">
    <text evidence="5">The sequence shown here is derived from an EMBL/GenBank/DDBJ whole genome shotgun (WGS) entry which is preliminary data.</text>
</comment>
<feature type="transmembrane region" description="Helical" evidence="1">
    <location>
        <begin position="184"/>
        <end position="212"/>
    </location>
</feature>
<dbReference type="PANTHER" id="PTHR33444">
    <property type="entry name" value="SI:DKEY-19B23.12-RELATED"/>
    <property type="match status" value="1"/>
</dbReference>
<dbReference type="EMBL" id="CAJOBD010000124">
    <property type="protein sequence ID" value="CAF3585033.1"/>
    <property type="molecule type" value="Genomic_DNA"/>
</dbReference>
<sequence length="233" mass="26729">MSSKSKKVTYKHPIDENTDYLVPLKSDYNLSIPIKVKFSETTSLPPPLPPTSNGFFSSIYFVISLLIYVTIPITQFVIGLIYIGQCPVQQMIVVWMIASGISGILLAIIGIIIHIKVRKQSSPSSPYDDHQSYPLIIRILMPIFILILLFIVVWFFVGQVYVFEVKLRVEFFDPTLPEYCHENLYKAAYILIFIDYLIFLLVIILNVLSYVAPPDENHSSNHEKPHQIHNIRT</sequence>
<dbReference type="EMBL" id="CAJNOH010001777">
    <property type="protein sequence ID" value="CAF1249603.1"/>
    <property type="molecule type" value="Genomic_DNA"/>
</dbReference>
<dbReference type="EMBL" id="CAJNOT010000294">
    <property type="protein sequence ID" value="CAF0929679.1"/>
    <property type="molecule type" value="Genomic_DNA"/>
</dbReference>
<dbReference type="AlphaFoldDB" id="A0A815EHZ4"/>
<evidence type="ECO:0000313" key="9">
    <source>
        <dbReference type="EMBL" id="CAF3970674.1"/>
    </source>
</evidence>
<evidence type="ECO:0000313" key="4">
    <source>
        <dbReference type="EMBL" id="CAF1249603.1"/>
    </source>
</evidence>
<keyword evidence="1" id="KW-0472">Membrane</keyword>
<keyword evidence="1" id="KW-1133">Transmembrane helix</keyword>
<organism evidence="5 11">
    <name type="scientific">Rotaria sordida</name>
    <dbReference type="NCBI Taxonomy" id="392033"/>
    <lineage>
        <taxon>Eukaryota</taxon>
        <taxon>Metazoa</taxon>
        <taxon>Spiralia</taxon>
        <taxon>Gnathifera</taxon>
        <taxon>Rotifera</taxon>
        <taxon>Eurotatoria</taxon>
        <taxon>Bdelloidea</taxon>
        <taxon>Philodinida</taxon>
        <taxon>Philodinidae</taxon>
        <taxon>Rotaria</taxon>
    </lineage>
</organism>